<dbReference type="AlphaFoldDB" id="A0AAN7ATF1"/>
<organism evidence="2 3">
    <name type="scientific">Triangularia verruculosa</name>
    <dbReference type="NCBI Taxonomy" id="2587418"/>
    <lineage>
        <taxon>Eukaryota</taxon>
        <taxon>Fungi</taxon>
        <taxon>Dikarya</taxon>
        <taxon>Ascomycota</taxon>
        <taxon>Pezizomycotina</taxon>
        <taxon>Sordariomycetes</taxon>
        <taxon>Sordariomycetidae</taxon>
        <taxon>Sordariales</taxon>
        <taxon>Podosporaceae</taxon>
        <taxon>Triangularia</taxon>
    </lineage>
</organism>
<feature type="compositionally biased region" description="Low complexity" evidence="1">
    <location>
        <begin position="94"/>
        <end position="108"/>
    </location>
</feature>
<feature type="compositionally biased region" description="Acidic residues" evidence="1">
    <location>
        <begin position="324"/>
        <end position="347"/>
    </location>
</feature>
<reference evidence="2" key="2">
    <citation type="submission" date="2023-05" db="EMBL/GenBank/DDBJ databases">
        <authorList>
            <consortium name="Lawrence Berkeley National Laboratory"/>
            <person name="Steindorff A."/>
            <person name="Hensen N."/>
            <person name="Bonometti L."/>
            <person name="Westerberg I."/>
            <person name="Brannstrom I.O."/>
            <person name="Guillou S."/>
            <person name="Cros-Aarteil S."/>
            <person name="Calhoun S."/>
            <person name="Haridas S."/>
            <person name="Kuo A."/>
            <person name="Mondo S."/>
            <person name="Pangilinan J."/>
            <person name="Riley R."/>
            <person name="Labutti K."/>
            <person name="Andreopoulos B."/>
            <person name="Lipzen A."/>
            <person name="Chen C."/>
            <person name="Yanf M."/>
            <person name="Daum C."/>
            <person name="Ng V."/>
            <person name="Clum A."/>
            <person name="Ohm R."/>
            <person name="Martin F."/>
            <person name="Silar P."/>
            <person name="Natvig D."/>
            <person name="Lalanne C."/>
            <person name="Gautier V."/>
            <person name="Ament-Velasquez S.L."/>
            <person name="Kruys A."/>
            <person name="Hutchinson M.I."/>
            <person name="Powell A.J."/>
            <person name="Barry K."/>
            <person name="Miller A.N."/>
            <person name="Grigoriev I.V."/>
            <person name="Debuchy R."/>
            <person name="Gladieux P."/>
            <person name="Thoren M.H."/>
            <person name="Johannesson H."/>
        </authorList>
    </citation>
    <scope>NUCLEOTIDE SEQUENCE</scope>
    <source>
        <strain evidence="2">CBS 315.58</strain>
    </source>
</reference>
<sequence>MASNPIPIQPALGRHEHRLHVTSPKSSISPNSVYQPIECPPPRSKKYRPHPRPRRLRRHNSDYEPGSESESESEKLELEAEEHQLPDSGYGTQSSVQSSASNSPNSLLSLHLNKQKPSLVQQDVRSSPLPGTEDLYIFRGAGVDPSVQVVGRFREIMPELQRVLQKHVTSQKWSSLLPGKRKKKRDEVIMTMRLMMVGKTKSTARPAIVIFVSGHETKGLETLMQQKGLKELYYPNDGIVTNFDVVIVGDPARKKFLQVDVSWDGGSSFMMNDKGTATWCGARIRMDAEGRSAVSTFGGLVKLTKRDGEVQMVGMTAAHVLEGLLEDEDEESEGEDEEAEEEAEEEDYRIHFHPRKPFLGQLMHPELPVDDSELDTPARDWSLFEIDHNVKVKPNVLQRPTFPGSSQARPSGPRQEGDELTLAPAQSFPEIAPIEVALISQSNPRNSAKLGFLSHLPGGLMMSHEKGFVDAYILTLDDSFRIENGDSGAWVINPISKTVYGHLVSSDFTGDGYIIPLHATFSEITQTLPDIRSVCLPTTAELVSYALRSSTLYFEPTFFKVAGSSSITESPAWTRSSADMLRPKDGQERRMSELFTLAHGRRKNDEVEDGGKRKTVLSDRDSGYGSCGSSIMCHHGVANDSEAEDEMASCSVW</sequence>
<evidence type="ECO:0000313" key="3">
    <source>
        <dbReference type="Proteomes" id="UP001303160"/>
    </source>
</evidence>
<evidence type="ECO:0000313" key="2">
    <source>
        <dbReference type="EMBL" id="KAK4196870.1"/>
    </source>
</evidence>
<dbReference type="EMBL" id="MU863975">
    <property type="protein sequence ID" value="KAK4196870.1"/>
    <property type="molecule type" value="Genomic_DNA"/>
</dbReference>
<proteinExistence type="predicted"/>
<feature type="region of interest" description="Disordered" evidence="1">
    <location>
        <begin position="395"/>
        <end position="419"/>
    </location>
</feature>
<feature type="compositionally biased region" description="Basic residues" evidence="1">
    <location>
        <begin position="43"/>
        <end position="58"/>
    </location>
</feature>
<feature type="region of interest" description="Disordered" evidence="1">
    <location>
        <begin position="323"/>
        <end position="348"/>
    </location>
</feature>
<accession>A0AAN7ATF1</accession>
<protein>
    <submittedName>
        <fullName evidence="2">Uncharacterized protein</fullName>
    </submittedName>
</protein>
<comment type="caution">
    <text evidence="2">The sequence shown here is derived from an EMBL/GenBank/DDBJ whole genome shotgun (WGS) entry which is preliminary data.</text>
</comment>
<keyword evidence="3" id="KW-1185">Reference proteome</keyword>
<gene>
    <name evidence="2" type="ORF">QBC40DRAFT_286578</name>
</gene>
<reference evidence="2" key="1">
    <citation type="journal article" date="2023" name="Mol. Phylogenet. Evol.">
        <title>Genome-scale phylogeny and comparative genomics of the fungal order Sordariales.</title>
        <authorList>
            <person name="Hensen N."/>
            <person name="Bonometti L."/>
            <person name="Westerberg I."/>
            <person name="Brannstrom I.O."/>
            <person name="Guillou S."/>
            <person name="Cros-Aarteil S."/>
            <person name="Calhoun S."/>
            <person name="Haridas S."/>
            <person name="Kuo A."/>
            <person name="Mondo S."/>
            <person name="Pangilinan J."/>
            <person name="Riley R."/>
            <person name="LaButti K."/>
            <person name="Andreopoulos B."/>
            <person name="Lipzen A."/>
            <person name="Chen C."/>
            <person name="Yan M."/>
            <person name="Daum C."/>
            <person name="Ng V."/>
            <person name="Clum A."/>
            <person name="Steindorff A."/>
            <person name="Ohm R.A."/>
            <person name="Martin F."/>
            <person name="Silar P."/>
            <person name="Natvig D.O."/>
            <person name="Lalanne C."/>
            <person name="Gautier V."/>
            <person name="Ament-Velasquez S.L."/>
            <person name="Kruys A."/>
            <person name="Hutchinson M.I."/>
            <person name="Powell A.J."/>
            <person name="Barry K."/>
            <person name="Miller A.N."/>
            <person name="Grigoriev I.V."/>
            <person name="Debuchy R."/>
            <person name="Gladieux P."/>
            <person name="Hiltunen Thoren M."/>
            <person name="Johannesson H."/>
        </authorList>
    </citation>
    <scope>NUCLEOTIDE SEQUENCE</scope>
    <source>
        <strain evidence="2">CBS 315.58</strain>
    </source>
</reference>
<dbReference type="Proteomes" id="UP001303160">
    <property type="component" value="Unassembled WGS sequence"/>
</dbReference>
<evidence type="ECO:0000256" key="1">
    <source>
        <dbReference type="SAM" id="MobiDB-lite"/>
    </source>
</evidence>
<feature type="compositionally biased region" description="Polar residues" evidence="1">
    <location>
        <begin position="23"/>
        <end position="34"/>
    </location>
</feature>
<feature type="region of interest" description="Disordered" evidence="1">
    <location>
        <begin position="1"/>
        <end position="108"/>
    </location>
</feature>
<feature type="compositionally biased region" description="Basic and acidic residues" evidence="1">
    <location>
        <begin position="72"/>
        <end position="85"/>
    </location>
</feature>
<name>A0AAN7ATF1_9PEZI</name>